<evidence type="ECO:0000313" key="2">
    <source>
        <dbReference type="EMBL" id="KAA6391591.1"/>
    </source>
</evidence>
<gene>
    <name evidence="2" type="ORF">EZS28_012882</name>
</gene>
<dbReference type="PANTHER" id="PTHR46601">
    <property type="entry name" value="ULP_PROTEASE DOMAIN-CONTAINING PROTEIN"/>
    <property type="match status" value="1"/>
</dbReference>
<evidence type="ECO:0000313" key="3">
    <source>
        <dbReference type="Proteomes" id="UP000324800"/>
    </source>
</evidence>
<evidence type="ECO:0000256" key="1">
    <source>
        <dbReference type="SAM" id="MobiDB-lite"/>
    </source>
</evidence>
<accession>A0A5J4W9H2</accession>
<feature type="region of interest" description="Disordered" evidence="1">
    <location>
        <begin position="161"/>
        <end position="184"/>
    </location>
</feature>
<dbReference type="OrthoDB" id="6375801at2759"/>
<organism evidence="2 3">
    <name type="scientific">Streblomastix strix</name>
    <dbReference type="NCBI Taxonomy" id="222440"/>
    <lineage>
        <taxon>Eukaryota</taxon>
        <taxon>Metamonada</taxon>
        <taxon>Preaxostyla</taxon>
        <taxon>Oxymonadida</taxon>
        <taxon>Streblomastigidae</taxon>
        <taxon>Streblomastix</taxon>
    </lineage>
</organism>
<name>A0A5J4W9H2_9EUKA</name>
<dbReference type="Proteomes" id="UP000324800">
    <property type="component" value="Unassembled WGS sequence"/>
</dbReference>
<comment type="caution">
    <text evidence="2">The sequence shown here is derived from an EMBL/GenBank/DDBJ whole genome shotgun (WGS) entry which is preliminary data.</text>
</comment>
<reference evidence="2 3" key="1">
    <citation type="submission" date="2019-03" db="EMBL/GenBank/DDBJ databases">
        <title>Single cell metagenomics reveals metabolic interactions within the superorganism composed of flagellate Streblomastix strix and complex community of Bacteroidetes bacteria on its surface.</title>
        <authorList>
            <person name="Treitli S.C."/>
            <person name="Kolisko M."/>
            <person name="Husnik F."/>
            <person name="Keeling P."/>
            <person name="Hampl V."/>
        </authorList>
    </citation>
    <scope>NUCLEOTIDE SEQUENCE [LARGE SCALE GENOMIC DNA]</scope>
    <source>
        <strain evidence="2">ST1C</strain>
    </source>
</reference>
<dbReference type="PANTHER" id="PTHR46601:SF1">
    <property type="entry name" value="ADF-H DOMAIN-CONTAINING PROTEIN"/>
    <property type="match status" value="1"/>
</dbReference>
<dbReference type="EMBL" id="SNRW01002832">
    <property type="protein sequence ID" value="KAA6391591.1"/>
    <property type="molecule type" value="Genomic_DNA"/>
</dbReference>
<proteinExistence type="predicted"/>
<protein>
    <submittedName>
        <fullName evidence="2">Uncharacterized protein</fullName>
    </submittedName>
</protein>
<dbReference type="AlphaFoldDB" id="A0A5J4W9H2"/>
<sequence>MSETIDTSERQDMYAQFLKGESIMPEYTDMMKGFTTLIKEQSLLSDDQRLRLYRNAHLYQVFLTELGVSTDQNFKFQQGGKIYDQDIELVEQCEILEQQLEDEIDDVDETINADDDSKAIPFQQFAEMIGLGNSEQQSSSSNEYSTDPYIFYAQMKKQKQKEKVMEKDSDEDEPGKKIRGHGWIDDLDEDGLTGKEQHYAHSLDCYSPSCDLNNEDIFAFKLNQVVIPKGCTDAIITSIHNGLYEQVSSDLNVSYYGDYQYIHEKRYYLWPKIRLYEQFHTLFPFIPLTLDEFYKRTRYIIEPKNRTDICSFCHTAEMKLSKMRREGKTIKDLTKNEQEYLTLWRVHYFEAQHQRQCMHQDIFNIEPGTVVIIGDFKENFKLDYNRVQEQQDYFQQDPVTCLSFVVHHSTFECPHSKKVYTILSKCLSHNASFVIRALMRILKEPEFKGVSTIKWWSDGAGHFRNTEFLEYLRTVNLLNLKKDKTVVEVDYFSASHGKSECDSAFGYFSRLLRSCVPADGIKSMNDLVDFFQKETSDQSSKLKDVQHNYPFSQNNVQNYDNYSVVYAGGGLKAIQDINVRVDIQNNALLLLKADKTQLTDVYTKSDDDALQLLKANKTQLIGAYSKGETNNVLNSQVHSGVSQSKGEDDALLLLKADKTQLINSNTKGEANILLSNKANQSTTYIKTETDQLISQIDVGDIDLSGYVTFGIAQIINQLGHHFFKSGADNTVVLLGAVGTKPISEFRSGIIDDSNYENKPEQELQSILGVLRRDEDEVSISEDEDDYQTRAEIQYSFVSRSDSQTIYCTKTFQAHFNATGIVKTGKDDVSVLLASGEGFAPSMSIKIGTLPELYAPTISELCILVCSPYGGFKPHVANTEKIRCYTVRASLVELISFSELYEYINEHYTKPIGELPQPVHIEEQTLQQLMKNNDVIIYASNEEFELPVPDAITKLDLSSQLERQNFLASSGSDTQLIVYGDRITLTTSYATINLFLGGSQLGGYLFKSYPSEARPKLADQVIALIGIDAPNTYVIFCYIDQNRPQIICNRQISSNIVLITFYIVDDGTCRVCVFNLQFESNGLQGRTYEAGRILDAVVPVDGKKLIPMDSADVVKYCANGMYYL</sequence>